<evidence type="ECO:0000313" key="1">
    <source>
        <dbReference type="EMBL" id="KAI2387905.1"/>
    </source>
</evidence>
<organism evidence="1">
    <name type="scientific">Ophidiomyces ophidiicola</name>
    <dbReference type="NCBI Taxonomy" id="1387563"/>
    <lineage>
        <taxon>Eukaryota</taxon>
        <taxon>Fungi</taxon>
        <taxon>Dikarya</taxon>
        <taxon>Ascomycota</taxon>
        <taxon>Pezizomycotina</taxon>
        <taxon>Eurotiomycetes</taxon>
        <taxon>Eurotiomycetidae</taxon>
        <taxon>Onygenales</taxon>
        <taxon>Onygenaceae</taxon>
        <taxon>Ophidiomyces</taxon>
    </lineage>
</organism>
<protein>
    <submittedName>
        <fullName evidence="1">Uncharacterized protein</fullName>
    </submittedName>
</protein>
<reference evidence="1" key="1">
    <citation type="journal article" date="2022" name="bioRxiv">
        <title>Population genetic analysis of Ophidiomyces ophidiicola, the causative agent of snake fungal disease, indicates recent introductions to the USA.</title>
        <authorList>
            <person name="Ladner J.T."/>
            <person name="Palmer J.M."/>
            <person name="Ettinger C.L."/>
            <person name="Stajich J.E."/>
            <person name="Farrell T.M."/>
            <person name="Glorioso B.M."/>
            <person name="Lawson B."/>
            <person name="Price S.J."/>
            <person name="Stengle A.G."/>
            <person name="Grear D.A."/>
            <person name="Lorch J.M."/>
        </authorList>
    </citation>
    <scope>NUCLEOTIDE SEQUENCE</scope>
    <source>
        <strain evidence="1">NWHC 24266-5</strain>
    </source>
</reference>
<dbReference type="EMBL" id="JALBCA010000035">
    <property type="protein sequence ID" value="KAI2387905.1"/>
    <property type="molecule type" value="Genomic_DNA"/>
</dbReference>
<sequence>MVPSINRILKGQKASYKLLELLKPPSLHKAVVLPASNSSNPTPAISTFSGLYPKSSGEFVVVKDRQLERELRVHQLPSIQSCKYIRQAIDIIEKSEKDDWTPSESSVNKRIVLEWMDTDLWHIRPFGNPFANQQLPAIVSKSILEALVVFKQERGVHTDVNPNNIFISNLGAPIPTVKLGDLDNAFSEGVAKNFQGAQTHETRAPEVWQGFGVWHSSDIWSLGVTDHQTAWCLAKIFRLVGHIEPPENPDFKDEFALAEALEGGGYLHPETGEAKPYISVGTLREELLKLPREICSEACIDFIEHLLVIDPAQRPTAEMALKHPFTNKAFLAGYGQELGNSIIPHIFRLDEHRVLKKGRHECRETDTMQFITTNTTIPVPKVHDTKFDKEKNVSYIVMDYVPGKPLDKVWKELNKAQRASTCRQLGDYLTQLRNLTSERIESVNNDKVRTGFYKSRWGGPFDNEKEFNDFLAAGAQDRHADNHVIHFAHGDLSPRNILVDDDGHITAILDWEWAGWYPEYWDFVWMYLDMPGKKKMPDYAIHLQSAFPHTYKEEYFTMLSIIRLESPGPGGTPVQPAASSN</sequence>
<gene>
    <name evidence="1" type="ORF">LOY88_002862</name>
</gene>
<name>A0ACB8V146_9EURO</name>
<accession>A0ACB8V146</accession>
<proteinExistence type="predicted"/>
<comment type="caution">
    <text evidence="1">The sequence shown here is derived from an EMBL/GenBank/DDBJ whole genome shotgun (WGS) entry which is preliminary data.</text>
</comment>